<keyword evidence="2" id="KW-1185">Reference proteome</keyword>
<organism evidence="1 2">
    <name type="scientific">Zarea fungicola</name>
    <dbReference type="NCBI Taxonomy" id="93591"/>
    <lineage>
        <taxon>Eukaryota</taxon>
        <taxon>Fungi</taxon>
        <taxon>Dikarya</taxon>
        <taxon>Ascomycota</taxon>
        <taxon>Pezizomycotina</taxon>
        <taxon>Sordariomycetes</taxon>
        <taxon>Hypocreomycetidae</taxon>
        <taxon>Hypocreales</taxon>
        <taxon>Cordycipitaceae</taxon>
        <taxon>Zarea</taxon>
    </lineage>
</organism>
<comment type="caution">
    <text evidence="1">The sequence shown here is derived from an EMBL/GenBank/DDBJ whole genome shotgun (WGS) entry which is preliminary data.</text>
</comment>
<dbReference type="Proteomes" id="UP001143910">
    <property type="component" value="Unassembled WGS sequence"/>
</dbReference>
<dbReference type="EMBL" id="JANJQO010001093">
    <property type="protein sequence ID" value="KAJ2972732.1"/>
    <property type="molecule type" value="Genomic_DNA"/>
</dbReference>
<proteinExistence type="predicted"/>
<evidence type="ECO:0000313" key="2">
    <source>
        <dbReference type="Proteomes" id="UP001143910"/>
    </source>
</evidence>
<gene>
    <name evidence="1" type="ORF">NQ176_g6988</name>
</gene>
<reference evidence="1" key="1">
    <citation type="submission" date="2022-08" db="EMBL/GenBank/DDBJ databases">
        <title>Genome Sequence of Lecanicillium fungicola.</title>
        <authorList>
            <person name="Buettner E."/>
        </authorList>
    </citation>
    <scope>NUCLEOTIDE SEQUENCE</scope>
    <source>
        <strain evidence="1">Babe33</strain>
    </source>
</reference>
<name>A0ACC1N0F5_9HYPO</name>
<evidence type="ECO:0000313" key="1">
    <source>
        <dbReference type="EMBL" id="KAJ2972732.1"/>
    </source>
</evidence>
<sequence>MAEIQNRWVTHLRNNSRQESSDRSLSCPLCAADIQPDISVFRAHIRADETKHAALKADSDIEEAFTKMTIHNPKQKPGSASSKSGAAPSPRSPRKRPVSRHSEEKNVMTDRSKPTGKATHPEPSATSTTVAVHKKARSPPSTLAQGSSPPTTPGRSQRRSGVVSDFDRGEAKNTAGRQLWSPPDEPKIRNSRPKASTHRRVRHGHRPSSVDQPDSAVHPAEISASPNFSLFRQPDTKPITQDQLINEVKGIYEGLRLVETKCIELNGTDTRIPAGQKLNIEQYHKLIGLHRTLLNEHHDFFLASQHPSANAALLALPQKYNMPARMWRHGIQSFLEFLRKRLPDSREYMLTFIYVAYSAMTLLYETVPGFIATWIECLGDLGRYRMAIEDDDIRDRETWTGVSRSWYSKASELLPDVGRLYHHLAILARPDALQQLYYYNKALCVPIAFPSARESIMTLFSPVLSSKSTRLDPCDAAFVRVHGILFSGNSRDQLKLSIEEFLDTIDRRIAETSKDWLHQGYYMAITLICSLMGYGATENPLALLLPVPPATQNSLPLTGKNAGPVIDKETASQTFKDAYSFAMQTCGTVLQRKTDANVLPFFHTLMVFLYYVAQHPKAMSLIDSKLPWNLIVDILNDAKPCLMSKSRMEMEGFPRPPPNEPLRPLPEDYAMRGLQLSADYFPKDWFSSDRLEEDEKMFELPSLGDERRQRVLWLARRISTLGKWMVWDKAADKFTVNPMYDNLNLPAGD</sequence>
<protein>
    <submittedName>
        <fullName evidence="1">Uncharacterized protein</fullName>
    </submittedName>
</protein>
<accession>A0ACC1N0F5</accession>